<dbReference type="PIRSF" id="PIRSF002888">
    <property type="entry name" value="FliM"/>
    <property type="match status" value="1"/>
</dbReference>
<dbReference type="CDD" id="cd17908">
    <property type="entry name" value="FliM"/>
    <property type="match status" value="1"/>
</dbReference>
<dbReference type="Proteomes" id="UP001267426">
    <property type="component" value="Unassembled WGS sequence"/>
</dbReference>
<dbReference type="InterPro" id="IPR001543">
    <property type="entry name" value="FliN-like_C"/>
</dbReference>
<dbReference type="Pfam" id="PF02154">
    <property type="entry name" value="FliM"/>
    <property type="match status" value="1"/>
</dbReference>
<evidence type="ECO:0000256" key="12">
    <source>
        <dbReference type="SAM" id="MobiDB-lite"/>
    </source>
</evidence>
<evidence type="ECO:0000256" key="2">
    <source>
        <dbReference type="ARBA" id="ARBA00004202"/>
    </source>
</evidence>
<keyword evidence="8" id="KW-0472">Membrane</keyword>
<dbReference type="EMBL" id="JAVRHT010000010">
    <property type="protein sequence ID" value="MDT0631254.1"/>
    <property type="molecule type" value="Genomic_DNA"/>
</dbReference>
<reference evidence="14 15" key="1">
    <citation type="submission" date="2023-09" db="EMBL/GenBank/DDBJ databases">
        <authorList>
            <person name="Rey-Velasco X."/>
        </authorList>
    </citation>
    <scope>NUCLEOTIDE SEQUENCE [LARGE SCALE GENOMIC DNA]</scope>
    <source>
        <strain evidence="14 15">F394</strain>
    </source>
</reference>
<accession>A0ABU3BPP6</accession>
<evidence type="ECO:0000256" key="7">
    <source>
        <dbReference type="ARBA" id="ARBA00022779"/>
    </source>
</evidence>
<dbReference type="InterPro" id="IPR028976">
    <property type="entry name" value="CheC-like_sf"/>
</dbReference>
<keyword evidence="14" id="KW-0969">Cilium</keyword>
<gene>
    <name evidence="14" type="primary">fliM</name>
    <name evidence="14" type="ORF">RM540_05775</name>
</gene>
<comment type="similarity">
    <text evidence="3">Belongs to the FliM family.</text>
</comment>
<evidence type="ECO:0000256" key="8">
    <source>
        <dbReference type="ARBA" id="ARBA00023136"/>
    </source>
</evidence>
<keyword evidence="9" id="KW-0975">Bacterial flagellum</keyword>
<comment type="function">
    <text evidence="10">FliM is one of three proteins (FliG, FliN, FliM) that forms the rotor-mounted switch complex (C ring), located at the base of the basal body. This complex interacts with the CheY and CheZ chemotaxis proteins, in addition to contacting components of the motor that determine the direction of flagellar rotation.</text>
</comment>
<comment type="subcellular location">
    <subcellularLocation>
        <location evidence="1">Bacterial flagellum basal body</location>
    </subcellularLocation>
    <subcellularLocation>
        <location evidence="2">Cell membrane</location>
        <topology evidence="2">Peripheral membrane protein</topology>
    </subcellularLocation>
</comment>
<keyword evidence="5" id="KW-1003">Cell membrane</keyword>
<dbReference type="InterPro" id="IPR036429">
    <property type="entry name" value="SpoA-like_sf"/>
</dbReference>
<dbReference type="Gene3D" id="2.30.330.10">
    <property type="entry name" value="SpoA-like"/>
    <property type="match status" value="1"/>
</dbReference>
<feature type="domain" description="Flagellar motor switch protein FliN-like C-terminal" evidence="13">
    <location>
        <begin position="255"/>
        <end position="323"/>
    </location>
</feature>
<evidence type="ECO:0000313" key="15">
    <source>
        <dbReference type="Proteomes" id="UP001267426"/>
    </source>
</evidence>
<dbReference type="PRINTS" id="PR00955">
    <property type="entry name" value="FLGMOTORFLIM"/>
</dbReference>
<dbReference type="Pfam" id="PF01052">
    <property type="entry name" value="FliMN_C"/>
    <property type="match status" value="1"/>
</dbReference>
<dbReference type="Gene3D" id="3.40.1550.10">
    <property type="entry name" value="CheC-like"/>
    <property type="match status" value="1"/>
</dbReference>
<dbReference type="RefSeq" id="WP_311662597.1">
    <property type="nucleotide sequence ID" value="NZ_JAVRHT010000010.1"/>
</dbReference>
<dbReference type="InterPro" id="IPR001689">
    <property type="entry name" value="Flag_FliM"/>
</dbReference>
<feature type="region of interest" description="Disordered" evidence="12">
    <location>
        <begin position="14"/>
        <end position="34"/>
    </location>
</feature>
<evidence type="ECO:0000256" key="5">
    <source>
        <dbReference type="ARBA" id="ARBA00022475"/>
    </source>
</evidence>
<evidence type="ECO:0000259" key="13">
    <source>
        <dbReference type="Pfam" id="PF01052"/>
    </source>
</evidence>
<dbReference type="NCBIfam" id="TIGR01397">
    <property type="entry name" value="fliM_switch"/>
    <property type="match status" value="1"/>
</dbReference>
<name>A0ABU3BPP6_9BACT</name>
<dbReference type="PANTHER" id="PTHR30034:SF6">
    <property type="entry name" value="YOP PROTEINS TRANSLOCATION PROTEIN Q"/>
    <property type="match status" value="1"/>
</dbReference>
<dbReference type="SUPFAM" id="SSF101801">
    <property type="entry name" value="Surface presentation of antigens (SPOA)"/>
    <property type="match status" value="1"/>
</dbReference>
<evidence type="ECO:0000256" key="6">
    <source>
        <dbReference type="ARBA" id="ARBA00022500"/>
    </source>
</evidence>
<dbReference type="SUPFAM" id="SSF103039">
    <property type="entry name" value="CheC-like"/>
    <property type="match status" value="1"/>
</dbReference>
<evidence type="ECO:0000256" key="9">
    <source>
        <dbReference type="ARBA" id="ARBA00023143"/>
    </source>
</evidence>
<evidence type="ECO:0000256" key="11">
    <source>
        <dbReference type="NCBIfam" id="TIGR01397"/>
    </source>
</evidence>
<evidence type="ECO:0000313" key="14">
    <source>
        <dbReference type="EMBL" id="MDT0631254.1"/>
    </source>
</evidence>
<keyword evidence="14" id="KW-0282">Flagellum</keyword>
<evidence type="ECO:0000256" key="1">
    <source>
        <dbReference type="ARBA" id="ARBA00004117"/>
    </source>
</evidence>
<evidence type="ECO:0000256" key="4">
    <source>
        <dbReference type="ARBA" id="ARBA00021898"/>
    </source>
</evidence>
<evidence type="ECO:0000256" key="3">
    <source>
        <dbReference type="ARBA" id="ARBA00011049"/>
    </source>
</evidence>
<comment type="caution">
    <text evidence="14">The sequence shown here is derived from an EMBL/GenBank/DDBJ whole genome shotgun (WGS) entry which is preliminary data.</text>
</comment>
<keyword evidence="7" id="KW-0283">Flagellar rotation</keyword>
<protein>
    <recommendedName>
        <fullName evidence="4 11">Flagellar motor switch protein FliM</fullName>
    </recommendedName>
</protein>
<keyword evidence="14" id="KW-0966">Cell projection</keyword>
<keyword evidence="15" id="KW-1185">Reference proteome</keyword>
<keyword evidence="6" id="KW-0145">Chemotaxis</keyword>
<sequence length="335" mass="36927">MSKTLNQAEIDSLLSGQLGGEPPPPGGGGAGAAAARVSPYDFTRPRLFSQEQMRVLQRVHELFARDISVYLSSQLRTMVEVSLTAVGQVTYSEYVASSAWPSALYIGEVEELGDRLLFEIDPAFVIYTVEKLFGGPGHFLEVPREVSKIEQRIMSRVIRKAFSELEAAWEQAHQVTIHEVGFESNAEFIQILPSMEPGIVAAFEMRVQGRLVPLNLFYPYSLLDKMVGGAGMRRWAANATQEVPAPVRDQYEGALRSMDVELRAELGRTRLSISDIAGLREGDVIPLQRWTKDPLRVTIGERETLVAAAGRAGKQYALRVLEVPSVALHAPPPTP</sequence>
<evidence type="ECO:0000256" key="10">
    <source>
        <dbReference type="ARBA" id="ARBA00025044"/>
    </source>
</evidence>
<dbReference type="PANTHER" id="PTHR30034">
    <property type="entry name" value="FLAGELLAR MOTOR SWITCH PROTEIN FLIM"/>
    <property type="match status" value="1"/>
</dbReference>
<proteinExistence type="inferred from homology"/>
<organism evidence="14 15">
    <name type="scientific">Rubrivirga litoralis</name>
    <dbReference type="NCBI Taxonomy" id="3075598"/>
    <lineage>
        <taxon>Bacteria</taxon>
        <taxon>Pseudomonadati</taxon>
        <taxon>Rhodothermota</taxon>
        <taxon>Rhodothermia</taxon>
        <taxon>Rhodothermales</taxon>
        <taxon>Rubricoccaceae</taxon>
        <taxon>Rubrivirga</taxon>
    </lineage>
</organism>